<proteinExistence type="predicted"/>
<dbReference type="AlphaFoldDB" id="B4NHP4"/>
<dbReference type="SMR" id="B4NHP4"/>
<keyword evidence="3" id="KW-1185">Reference proteome</keyword>
<sequence>FSGFSHSSSSGGAEVALGVEQLLTDTNNDLKNFREEQSQLRAQVSAVLEENQRLTSELGKYRESMRTGNADEMHKRLRLTGEALTKAIKQVDALRKERMSLVTMQECSQRTIENMELEIKHYRAQLNLSGDDKLKEKYTRTVKLLEERINAQQEELKNQSEMIKALHEHKQKSGDQLEKLQSKIKEQAQNARVIDESQNKIVHLQKQIKEYEKSLNHTRNLLIESTKRETTAMRKVQDAIQLSEAAVEAKESAEKRAESYKEEAAQLATNIGCIMEEAAKRVDTEVDQLKAKLMDKDKSLATLREKFQKDVKEYKDAVKMLETRNTRLEMKYKEALQQNEKLAAEVESSCKRLNKLERCATSEELIQERTKKDYDSRIKKYLEAHRDIKLKYKAALDDLTEKFEKVIYQLKLDNANLVAENQTLKSGAAGDFIRQPYQQSQ</sequence>
<reference evidence="2 3" key="1">
    <citation type="journal article" date="2007" name="Nature">
        <title>Evolution of genes and genomes on the Drosophila phylogeny.</title>
        <authorList>
            <consortium name="Drosophila 12 Genomes Consortium"/>
            <person name="Clark A.G."/>
            <person name="Eisen M.B."/>
            <person name="Smith D.R."/>
            <person name="Bergman C.M."/>
            <person name="Oliver B."/>
            <person name="Markow T.A."/>
            <person name="Kaufman T.C."/>
            <person name="Kellis M."/>
            <person name="Gelbart W."/>
            <person name="Iyer V.N."/>
            <person name="Pollard D.A."/>
            <person name="Sackton T.B."/>
            <person name="Larracuente A.M."/>
            <person name="Singh N.D."/>
            <person name="Abad J.P."/>
            <person name="Abt D.N."/>
            <person name="Adryan B."/>
            <person name="Aguade M."/>
            <person name="Akashi H."/>
            <person name="Anderson W.W."/>
            <person name="Aquadro C.F."/>
            <person name="Ardell D.H."/>
            <person name="Arguello R."/>
            <person name="Artieri C.G."/>
            <person name="Barbash D.A."/>
            <person name="Barker D."/>
            <person name="Barsanti P."/>
            <person name="Batterham P."/>
            <person name="Batzoglou S."/>
            <person name="Begun D."/>
            <person name="Bhutkar A."/>
            <person name="Blanco E."/>
            <person name="Bosak S.A."/>
            <person name="Bradley R.K."/>
            <person name="Brand A.D."/>
            <person name="Brent M.R."/>
            <person name="Brooks A.N."/>
            <person name="Brown R.H."/>
            <person name="Butlin R.K."/>
            <person name="Caggese C."/>
            <person name="Calvi B.R."/>
            <person name="Bernardo de Carvalho A."/>
            <person name="Caspi A."/>
            <person name="Castrezana S."/>
            <person name="Celniker S.E."/>
            <person name="Chang J.L."/>
            <person name="Chapple C."/>
            <person name="Chatterji S."/>
            <person name="Chinwalla A."/>
            <person name="Civetta A."/>
            <person name="Clifton S.W."/>
            <person name="Comeron J.M."/>
            <person name="Costello J.C."/>
            <person name="Coyne J.A."/>
            <person name="Daub J."/>
            <person name="David R.G."/>
            <person name="Delcher A.L."/>
            <person name="Delehaunty K."/>
            <person name="Do C.B."/>
            <person name="Ebling H."/>
            <person name="Edwards K."/>
            <person name="Eickbush T."/>
            <person name="Evans J.D."/>
            <person name="Filipski A."/>
            <person name="Findeiss S."/>
            <person name="Freyhult E."/>
            <person name="Fulton L."/>
            <person name="Fulton R."/>
            <person name="Garcia A.C."/>
            <person name="Gardiner A."/>
            <person name="Garfield D.A."/>
            <person name="Garvin B.E."/>
            <person name="Gibson G."/>
            <person name="Gilbert D."/>
            <person name="Gnerre S."/>
            <person name="Godfrey J."/>
            <person name="Good R."/>
            <person name="Gotea V."/>
            <person name="Gravely B."/>
            <person name="Greenberg A.J."/>
            <person name="Griffiths-Jones S."/>
            <person name="Gross S."/>
            <person name="Guigo R."/>
            <person name="Gustafson E.A."/>
            <person name="Haerty W."/>
            <person name="Hahn M.W."/>
            <person name="Halligan D.L."/>
            <person name="Halpern A.L."/>
            <person name="Halter G.M."/>
            <person name="Han M.V."/>
            <person name="Heger A."/>
            <person name="Hillier L."/>
            <person name="Hinrichs A.S."/>
            <person name="Holmes I."/>
            <person name="Hoskins R.A."/>
            <person name="Hubisz M.J."/>
            <person name="Hultmark D."/>
            <person name="Huntley M.A."/>
            <person name="Jaffe D.B."/>
            <person name="Jagadeeshan S."/>
            <person name="Jeck W.R."/>
            <person name="Johnson J."/>
            <person name="Jones C.D."/>
            <person name="Jordan W.C."/>
            <person name="Karpen G.H."/>
            <person name="Kataoka E."/>
            <person name="Keightley P.D."/>
            <person name="Kheradpour P."/>
            <person name="Kirkness E.F."/>
            <person name="Koerich L.B."/>
            <person name="Kristiansen K."/>
            <person name="Kudrna D."/>
            <person name="Kulathinal R.J."/>
            <person name="Kumar S."/>
            <person name="Kwok R."/>
            <person name="Lander E."/>
            <person name="Langley C.H."/>
            <person name="Lapoint R."/>
            <person name="Lazzaro B.P."/>
            <person name="Lee S.J."/>
            <person name="Levesque L."/>
            <person name="Li R."/>
            <person name="Lin C.F."/>
            <person name="Lin M.F."/>
            <person name="Lindblad-Toh K."/>
            <person name="Llopart A."/>
            <person name="Long M."/>
            <person name="Low L."/>
            <person name="Lozovsky E."/>
            <person name="Lu J."/>
            <person name="Luo M."/>
            <person name="Machado C.A."/>
            <person name="Makalowski W."/>
            <person name="Marzo M."/>
            <person name="Matsuda M."/>
            <person name="Matzkin L."/>
            <person name="McAllister B."/>
            <person name="McBride C.S."/>
            <person name="McKernan B."/>
            <person name="McKernan K."/>
            <person name="Mendez-Lago M."/>
            <person name="Minx P."/>
            <person name="Mollenhauer M.U."/>
            <person name="Montooth K."/>
            <person name="Mount S.M."/>
            <person name="Mu X."/>
            <person name="Myers E."/>
            <person name="Negre B."/>
            <person name="Newfeld S."/>
            <person name="Nielsen R."/>
            <person name="Noor M.A."/>
            <person name="O'Grady P."/>
            <person name="Pachter L."/>
            <person name="Papaceit M."/>
            <person name="Parisi M.J."/>
            <person name="Parisi M."/>
            <person name="Parts L."/>
            <person name="Pedersen J.S."/>
            <person name="Pesole G."/>
            <person name="Phillippy A.M."/>
            <person name="Ponting C.P."/>
            <person name="Pop M."/>
            <person name="Porcelli D."/>
            <person name="Powell J.R."/>
            <person name="Prohaska S."/>
            <person name="Pruitt K."/>
            <person name="Puig M."/>
            <person name="Quesneville H."/>
            <person name="Ram K.R."/>
            <person name="Rand D."/>
            <person name="Rasmussen M.D."/>
            <person name="Reed L.K."/>
            <person name="Reenan R."/>
            <person name="Reily A."/>
            <person name="Remington K.A."/>
            <person name="Rieger T.T."/>
            <person name="Ritchie M.G."/>
            <person name="Robin C."/>
            <person name="Rogers Y.H."/>
            <person name="Rohde C."/>
            <person name="Rozas J."/>
            <person name="Rubenfield M.J."/>
            <person name="Ruiz A."/>
            <person name="Russo S."/>
            <person name="Salzberg S.L."/>
            <person name="Sanchez-Gracia A."/>
            <person name="Saranga D.J."/>
            <person name="Sato H."/>
            <person name="Schaeffer S.W."/>
            <person name="Schatz M.C."/>
            <person name="Schlenke T."/>
            <person name="Schwartz R."/>
            <person name="Segarra C."/>
            <person name="Singh R.S."/>
            <person name="Sirot L."/>
            <person name="Sirota M."/>
            <person name="Sisneros N.B."/>
            <person name="Smith C.D."/>
            <person name="Smith T.F."/>
            <person name="Spieth J."/>
            <person name="Stage D.E."/>
            <person name="Stark A."/>
            <person name="Stephan W."/>
            <person name="Strausberg R.L."/>
            <person name="Strempel S."/>
            <person name="Sturgill D."/>
            <person name="Sutton G."/>
            <person name="Sutton G.G."/>
            <person name="Tao W."/>
            <person name="Teichmann S."/>
            <person name="Tobari Y.N."/>
            <person name="Tomimura Y."/>
            <person name="Tsolas J.M."/>
            <person name="Valente V.L."/>
            <person name="Venter E."/>
            <person name="Venter J.C."/>
            <person name="Vicario S."/>
            <person name="Vieira F.G."/>
            <person name="Vilella A.J."/>
            <person name="Villasante A."/>
            <person name="Walenz B."/>
            <person name="Wang J."/>
            <person name="Wasserman M."/>
            <person name="Watts T."/>
            <person name="Wilson D."/>
            <person name="Wilson R.K."/>
            <person name="Wing R.A."/>
            <person name="Wolfner M.F."/>
            <person name="Wong A."/>
            <person name="Wong G.K."/>
            <person name="Wu C.I."/>
            <person name="Wu G."/>
            <person name="Yamamoto D."/>
            <person name="Yang H.P."/>
            <person name="Yang S.P."/>
            <person name="Yorke J.A."/>
            <person name="Yoshida K."/>
            <person name="Zdobnov E."/>
            <person name="Zhang P."/>
            <person name="Zhang Y."/>
            <person name="Zimin A.V."/>
            <person name="Baldwin J."/>
            <person name="Abdouelleil A."/>
            <person name="Abdulkadir J."/>
            <person name="Abebe A."/>
            <person name="Abera B."/>
            <person name="Abreu J."/>
            <person name="Acer S.C."/>
            <person name="Aftuck L."/>
            <person name="Alexander A."/>
            <person name="An P."/>
            <person name="Anderson E."/>
            <person name="Anderson S."/>
            <person name="Arachi H."/>
            <person name="Azer M."/>
            <person name="Bachantsang P."/>
            <person name="Barry A."/>
            <person name="Bayul T."/>
            <person name="Berlin A."/>
            <person name="Bessette D."/>
            <person name="Bloom T."/>
            <person name="Blye J."/>
            <person name="Boguslavskiy L."/>
            <person name="Bonnet C."/>
            <person name="Boukhgalter B."/>
            <person name="Bourzgui I."/>
            <person name="Brown A."/>
            <person name="Cahill P."/>
            <person name="Channer S."/>
            <person name="Cheshatsang Y."/>
            <person name="Chuda L."/>
            <person name="Citroen M."/>
            <person name="Collymore A."/>
            <person name="Cooke P."/>
            <person name="Costello M."/>
            <person name="D'Aco K."/>
            <person name="Daza R."/>
            <person name="De Haan G."/>
            <person name="DeGray S."/>
            <person name="DeMaso C."/>
            <person name="Dhargay N."/>
            <person name="Dooley K."/>
            <person name="Dooley E."/>
            <person name="Doricent M."/>
            <person name="Dorje P."/>
            <person name="Dorjee K."/>
            <person name="Dupes A."/>
            <person name="Elong R."/>
            <person name="Falk J."/>
            <person name="Farina A."/>
            <person name="Faro S."/>
            <person name="Ferguson D."/>
            <person name="Fisher S."/>
            <person name="Foley C.D."/>
            <person name="Franke A."/>
            <person name="Friedrich D."/>
            <person name="Gadbois L."/>
            <person name="Gearin G."/>
            <person name="Gearin C.R."/>
            <person name="Giannoukos G."/>
            <person name="Goode T."/>
            <person name="Graham J."/>
            <person name="Grandbois E."/>
            <person name="Grewal S."/>
            <person name="Gyaltsen K."/>
            <person name="Hafez N."/>
            <person name="Hagos B."/>
            <person name="Hall J."/>
            <person name="Henson C."/>
            <person name="Hollinger A."/>
            <person name="Honan T."/>
            <person name="Huard M.D."/>
            <person name="Hughes L."/>
            <person name="Hurhula B."/>
            <person name="Husby M.E."/>
            <person name="Kamat A."/>
            <person name="Kanga B."/>
            <person name="Kashin S."/>
            <person name="Khazanovich D."/>
            <person name="Kisner P."/>
            <person name="Lance K."/>
            <person name="Lara M."/>
            <person name="Lee W."/>
            <person name="Lennon N."/>
            <person name="Letendre F."/>
            <person name="LeVine R."/>
            <person name="Lipovsky A."/>
            <person name="Liu X."/>
            <person name="Liu J."/>
            <person name="Liu S."/>
            <person name="Lokyitsang T."/>
            <person name="Lokyitsang Y."/>
            <person name="Lubonja R."/>
            <person name="Lui A."/>
            <person name="MacDonald P."/>
            <person name="Magnisalis V."/>
            <person name="Maru K."/>
            <person name="Matthews C."/>
            <person name="McCusker W."/>
            <person name="McDonough S."/>
            <person name="Mehta T."/>
            <person name="Meldrim J."/>
            <person name="Meneus L."/>
            <person name="Mihai O."/>
            <person name="Mihalev A."/>
            <person name="Mihova T."/>
            <person name="Mittelman R."/>
            <person name="Mlenga V."/>
            <person name="Montmayeur A."/>
            <person name="Mulrain L."/>
            <person name="Navidi A."/>
            <person name="Naylor J."/>
            <person name="Negash T."/>
            <person name="Nguyen T."/>
            <person name="Nguyen N."/>
            <person name="Nicol R."/>
            <person name="Norbu C."/>
            <person name="Norbu N."/>
            <person name="Novod N."/>
            <person name="O'Neill B."/>
            <person name="Osman S."/>
            <person name="Markiewicz E."/>
            <person name="Oyono O.L."/>
            <person name="Patti C."/>
            <person name="Phunkhang P."/>
            <person name="Pierre F."/>
            <person name="Priest M."/>
            <person name="Raghuraman S."/>
            <person name="Rege F."/>
            <person name="Reyes R."/>
            <person name="Rise C."/>
            <person name="Rogov P."/>
            <person name="Ross K."/>
            <person name="Ryan E."/>
            <person name="Settipalli S."/>
            <person name="Shea T."/>
            <person name="Sherpa N."/>
            <person name="Shi L."/>
            <person name="Shih D."/>
            <person name="Sparrow T."/>
            <person name="Spaulding J."/>
            <person name="Stalker J."/>
            <person name="Stange-Thomann N."/>
            <person name="Stavropoulos S."/>
            <person name="Stone C."/>
            <person name="Strader C."/>
            <person name="Tesfaye S."/>
            <person name="Thomson T."/>
            <person name="Thoulutsang Y."/>
            <person name="Thoulutsang D."/>
            <person name="Topham K."/>
            <person name="Topping I."/>
            <person name="Tsamla T."/>
            <person name="Vassiliev H."/>
            <person name="Vo A."/>
            <person name="Wangchuk T."/>
            <person name="Wangdi T."/>
            <person name="Weiand M."/>
            <person name="Wilkinson J."/>
            <person name="Wilson A."/>
            <person name="Yadav S."/>
            <person name="Young G."/>
            <person name="Yu Q."/>
            <person name="Zembek L."/>
            <person name="Zhong D."/>
            <person name="Zimmer A."/>
            <person name="Zwirko Z."/>
            <person name="Jaffe D.B."/>
            <person name="Alvarez P."/>
            <person name="Brockman W."/>
            <person name="Butler J."/>
            <person name="Chin C."/>
            <person name="Gnerre S."/>
            <person name="Grabherr M."/>
            <person name="Kleber M."/>
            <person name="Mauceli E."/>
            <person name="MacCallum I."/>
        </authorList>
    </citation>
    <scope>NUCLEOTIDE SEQUENCE [LARGE SCALE GENOMIC DNA]</scope>
    <source>
        <strain evidence="3">Tucson 14030-0811.24</strain>
    </source>
</reference>
<keyword evidence="1" id="KW-0175">Coiled coil</keyword>
<feature type="coiled-coil region" evidence="1">
    <location>
        <begin position="105"/>
        <end position="356"/>
    </location>
</feature>
<dbReference type="OrthoDB" id="551053at2759"/>
<name>B4NHP4_DROWI</name>
<dbReference type="KEGG" id="dwi:6650449"/>
<dbReference type="FunCoup" id="B4NHP4">
    <property type="interactions" value="128"/>
</dbReference>
<gene>
    <name evidence="2" type="primary">Dwil\GK13014</name>
    <name evidence="2" type="ORF">Dwil_GK13014</name>
</gene>
<dbReference type="EMBL" id="CH964272">
    <property type="protein sequence ID" value="EDW84654.2"/>
    <property type="molecule type" value="Genomic_DNA"/>
</dbReference>
<organism evidence="2 3">
    <name type="scientific">Drosophila willistoni</name>
    <name type="common">Fruit fly</name>
    <dbReference type="NCBI Taxonomy" id="7260"/>
    <lineage>
        <taxon>Eukaryota</taxon>
        <taxon>Metazoa</taxon>
        <taxon>Ecdysozoa</taxon>
        <taxon>Arthropoda</taxon>
        <taxon>Hexapoda</taxon>
        <taxon>Insecta</taxon>
        <taxon>Pterygota</taxon>
        <taxon>Neoptera</taxon>
        <taxon>Endopterygota</taxon>
        <taxon>Diptera</taxon>
        <taxon>Brachycera</taxon>
        <taxon>Muscomorpha</taxon>
        <taxon>Ephydroidea</taxon>
        <taxon>Drosophilidae</taxon>
        <taxon>Drosophila</taxon>
        <taxon>Sophophora</taxon>
    </lineage>
</organism>
<feature type="coiled-coil region" evidence="1">
    <location>
        <begin position="23"/>
        <end position="57"/>
    </location>
</feature>
<dbReference type="InParanoid" id="B4NHP4"/>
<evidence type="ECO:0000256" key="1">
    <source>
        <dbReference type="SAM" id="Coils"/>
    </source>
</evidence>
<evidence type="ECO:0000313" key="3">
    <source>
        <dbReference type="Proteomes" id="UP000007798"/>
    </source>
</evidence>
<dbReference type="eggNOG" id="ENOG502T7YF">
    <property type="taxonomic scope" value="Eukaryota"/>
</dbReference>
<dbReference type="Proteomes" id="UP000007798">
    <property type="component" value="Unassembled WGS sequence"/>
</dbReference>
<dbReference type="STRING" id="7260.B4NHP4"/>
<dbReference type="HOGENOM" id="CLU_742426_0_0_1"/>
<protein>
    <submittedName>
        <fullName evidence="2">Uncharacterized protein</fullName>
    </submittedName>
</protein>
<feature type="non-terminal residue" evidence="2">
    <location>
        <position position="1"/>
    </location>
</feature>
<evidence type="ECO:0000313" key="2">
    <source>
        <dbReference type="EMBL" id="EDW84654.2"/>
    </source>
</evidence>
<accession>B4NHP4</accession>